<keyword evidence="2" id="KW-1185">Reference proteome</keyword>
<dbReference type="EMBL" id="JALJYF010000001">
    <property type="protein sequence ID" value="MCP1726783.1"/>
    <property type="molecule type" value="Genomic_DNA"/>
</dbReference>
<evidence type="ECO:0000313" key="2">
    <source>
        <dbReference type="Proteomes" id="UP001523550"/>
    </source>
</evidence>
<sequence>MGVPFDLERVSFDGVDEQRIKNPGILVQRGRIIAVGEGSDRVDPDRHITLDDDHTILPGFIDLHTHYHVDLFDAGRVDETKAYPLLYSGNGRPDWSPIRKRLS</sequence>
<dbReference type="Gene3D" id="3.20.20.140">
    <property type="entry name" value="Metal-dependent hydrolases"/>
    <property type="match status" value="1"/>
</dbReference>
<comment type="caution">
    <text evidence="1">The sequence shown here is derived from an EMBL/GenBank/DDBJ whole genome shotgun (WGS) entry which is preliminary data.</text>
</comment>
<organism evidence="1 2">
    <name type="scientific">Natronospira proteinivora</name>
    <dbReference type="NCBI Taxonomy" id="1807133"/>
    <lineage>
        <taxon>Bacteria</taxon>
        <taxon>Pseudomonadati</taxon>
        <taxon>Pseudomonadota</taxon>
        <taxon>Gammaproteobacteria</taxon>
        <taxon>Natronospirales</taxon>
        <taxon>Natronospiraceae</taxon>
        <taxon>Natronospira</taxon>
    </lineage>
</organism>
<dbReference type="InterPro" id="IPR011059">
    <property type="entry name" value="Metal-dep_hydrolase_composite"/>
</dbReference>
<reference evidence="1 2" key="1">
    <citation type="submission" date="2022-03" db="EMBL/GenBank/DDBJ databases">
        <title>Genomic Encyclopedia of Type Strains, Phase III (KMG-III): the genomes of soil and plant-associated and newly described type strains.</title>
        <authorList>
            <person name="Whitman W."/>
        </authorList>
    </citation>
    <scope>NUCLEOTIDE SEQUENCE [LARGE SCALE GENOMIC DNA]</scope>
    <source>
        <strain evidence="1 2">BSker1</strain>
    </source>
</reference>
<name>A0ABT1G8Y0_9GAMM</name>
<protein>
    <submittedName>
        <fullName evidence="1">Imidazolonepropionase-like amidohydrolase</fullName>
    </submittedName>
</protein>
<accession>A0ABT1G8Y0</accession>
<dbReference type="Proteomes" id="UP001523550">
    <property type="component" value="Unassembled WGS sequence"/>
</dbReference>
<dbReference type="Gene3D" id="2.30.40.10">
    <property type="entry name" value="Urease, subunit C, domain 1"/>
    <property type="match status" value="1"/>
</dbReference>
<proteinExistence type="predicted"/>
<evidence type="ECO:0000313" key="1">
    <source>
        <dbReference type="EMBL" id="MCP1726783.1"/>
    </source>
</evidence>
<dbReference type="SUPFAM" id="SSF51338">
    <property type="entry name" value="Composite domain of metallo-dependent hydrolases"/>
    <property type="match status" value="1"/>
</dbReference>
<gene>
    <name evidence="1" type="ORF">J2T60_000748</name>
</gene>